<dbReference type="EMBL" id="JPEN01000032">
    <property type="protein sequence ID" value="KGM37793.1"/>
    <property type="molecule type" value="Genomic_DNA"/>
</dbReference>
<evidence type="ECO:0000313" key="1">
    <source>
        <dbReference type="EMBL" id="KGM37793.1"/>
    </source>
</evidence>
<dbReference type="AlphaFoldDB" id="A0A0A0DIV6"/>
<proteinExistence type="predicted"/>
<sequence length="47" mass="5753">MEYCGDVVNFKAEKPYKDKQNHYLARSNRQMIEKCMKQSLTERLWKI</sequence>
<name>A0A0A0DIV6_9STRE</name>
<dbReference type="PATRIC" id="fig|176090.4.peg.394"/>
<comment type="caution">
    <text evidence="1">The sequence shown here is derived from an EMBL/GenBank/DDBJ whole genome shotgun (WGS) entry which is preliminary data.</text>
</comment>
<evidence type="ECO:0000313" key="2">
    <source>
        <dbReference type="Proteomes" id="UP000030019"/>
    </source>
</evidence>
<dbReference type="Proteomes" id="UP000030019">
    <property type="component" value="Unassembled WGS sequence"/>
</dbReference>
<accession>A0A0A0DIV6</accession>
<gene>
    <name evidence="1" type="ORF">SSIN_0399</name>
</gene>
<organism evidence="1 2">
    <name type="scientific">Streptococcus sinensis</name>
    <dbReference type="NCBI Taxonomy" id="176090"/>
    <lineage>
        <taxon>Bacteria</taxon>
        <taxon>Bacillati</taxon>
        <taxon>Bacillota</taxon>
        <taxon>Bacilli</taxon>
        <taxon>Lactobacillales</taxon>
        <taxon>Streptococcaceae</taxon>
        <taxon>Streptococcus</taxon>
    </lineage>
</organism>
<protein>
    <submittedName>
        <fullName evidence="1">Uncharacterized protein</fullName>
    </submittedName>
</protein>
<reference evidence="1 2" key="1">
    <citation type="submission" date="2014-06" db="EMBL/GenBank/DDBJ databases">
        <authorList>
            <person name="Teng J.L."/>
            <person name="Huang Y."/>
            <person name="Tse H."/>
            <person name="Lau S.K."/>
            <person name="Woo P.C."/>
        </authorList>
    </citation>
    <scope>NUCLEOTIDE SEQUENCE [LARGE SCALE GENOMIC DNA]</scope>
    <source>
        <strain evidence="1 2">HKU4</strain>
    </source>
</reference>
<keyword evidence="2" id="KW-1185">Reference proteome</keyword>